<feature type="domain" description="Folliculin-interacting protein C-terminal" evidence="3">
    <location>
        <begin position="996"/>
        <end position="1098"/>
    </location>
</feature>
<feature type="region of interest" description="Disordered" evidence="1">
    <location>
        <begin position="593"/>
        <end position="631"/>
    </location>
</feature>
<protein>
    <recommendedName>
        <fullName evidence="6">UDENN FNIP1/2-type domain-containing protein</fullName>
    </recommendedName>
</protein>
<dbReference type="PANTHER" id="PTHR21634:SF9">
    <property type="entry name" value="RE13835P"/>
    <property type="match status" value="1"/>
</dbReference>
<dbReference type="Pfam" id="PF14637">
    <property type="entry name" value="FNIP_M"/>
    <property type="match status" value="1"/>
</dbReference>
<dbReference type="InterPro" id="IPR028085">
    <property type="entry name" value="FNIP_mid_dom"/>
</dbReference>
<feature type="domain" description="Folliculin-interacting protein middle" evidence="2">
    <location>
        <begin position="162"/>
        <end position="364"/>
    </location>
</feature>
<evidence type="ECO:0000313" key="4">
    <source>
        <dbReference type="EMBL" id="VUZ46024.1"/>
    </source>
</evidence>
<feature type="compositionally biased region" description="Low complexity" evidence="1">
    <location>
        <begin position="928"/>
        <end position="944"/>
    </location>
</feature>
<dbReference type="GO" id="GO:0042030">
    <property type="term" value="F:ATPase inhibitor activity"/>
    <property type="evidence" value="ECO:0007669"/>
    <property type="project" value="TreeGrafter"/>
</dbReference>
<name>A0A564YHN2_HYMDI</name>
<dbReference type="GO" id="GO:0005737">
    <property type="term" value="C:cytoplasm"/>
    <property type="evidence" value="ECO:0007669"/>
    <property type="project" value="TreeGrafter"/>
</dbReference>
<feature type="region of interest" description="Disordered" evidence="1">
    <location>
        <begin position="867"/>
        <end position="891"/>
    </location>
</feature>
<proteinExistence type="predicted"/>
<organism evidence="4 5">
    <name type="scientific">Hymenolepis diminuta</name>
    <name type="common">Rat tapeworm</name>
    <dbReference type="NCBI Taxonomy" id="6216"/>
    <lineage>
        <taxon>Eukaryota</taxon>
        <taxon>Metazoa</taxon>
        <taxon>Spiralia</taxon>
        <taxon>Lophotrochozoa</taxon>
        <taxon>Platyhelminthes</taxon>
        <taxon>Cestoda</taxon>
        <taxon>Eucestoda</taxon>
        <taxon>Cyclophyllidea</taxon>
        <taxon>Hymenolepididae</taxon>
        <taxon>Hymenolepis</taxon>
    </lineage>
</organism>
<dbReference type="Proteomes" id="UP000321570">
    <property type="component" value="Unassembled WGS sequence"/>
</dbReference>
<gene>
    <name evidence="4" type="ORF">WMSIL1_LOCUS5921</name>
</gene>
<dbReference type="AlphaFoldDB" id="A0A564YHN2"/>
<sequence>MALLRRAFSWKKSIDEHQIDAFLKLFHTEGINNPSFISKLFRKYALRLIVIRKPNDTIIFDSASGRDSRRMPSFGTESRSSSLADIAFGSFSLSPQANLKSSVKLHDLRSSRQLLLTCVYYPTPKRVRSSHSVCYVRRQSEVTSTDFWSNSSVKPSTDTAIAVCALVNIDWAHSLVKSASNPISSASKATLPDELSQRFYMLFFEHFLEISVSFHTLSEVIGRVLTTSNLSQGPNDNLNEMINRAFADFQRTFRDLCIPRLSRPVWSSLSLAYVAQSNPPTGLKLLPDNSYQKYPLNITSFPGQYEQLSNSFVKGCLCSLISKNMSKDRAPFLAQLVTGILMQHRGWISTILPKSQNFSTNVCSHESLSEGNTYEASNDSGVDNSLLVQQLVQSGCDMSRHSCTQNSILNVCGTALATTIIYDNTSGNGLQGQQHRDRLLALLYLSSYFLRSPNFLLQSIEDVPEMAMSDMYELEQRKRQSLQRPRGSSGGRRKSSSQLSASLMLGQRGGVVDIYDSGIASQEDLSAAMLHTLQQYSVSAGSSPSHPPVGASAICLPGRLTNEQCRLAEVAAQALVSREFAAAAAAAAIVNKPPPQQTQQNQNTSQQQYNNSSSTSSSMFPESASTTSKQCREHTWTMGMAGRNRKVITSLLNPSAPSTVSGGGGGGDMVPPPSGNTPLYSPLTPSLSTGVPCFSASLSSPSSDPSDLTEVPLLIERTYLDRWDNCWCLGEGIGGAVLGKHYCSNRKTTSDPTTTSVELPSTVTVRYGSSVERYSSFDNDETVEVGTACHADMVSLDDGTPSSLGGGPGKDFSELTLHPPIGASVFEHYTSGLALQAITESPTSFRPKLVDDLTSWLRFAPALHRRGIRPPPSLRPSSRTRASVHNVQQQNPRNSYRCTALLVNADTGSVEFLTLRNKESLGAQRQGRSINRRSSNFVSSSNPSTRIGSSLNFFIPPTSYTSTAGTRPLSTAASSSAMFAADSSTDDEYSEAPSTENRTLVAAPLVVKLLESVKLMYDKSGGCSTLALQHLESGLQNICGLGCMLADLLIPSITSMEGNAVDAVDVFKRNPEVIANIIGCQLTDLPLLLSIAGSVSCRVASVIERNDLNQMW</sequence>
<dbReference type="GO" id="GO:0051087">
    <property type="term" value="F:protein-folding chaperone binding"/>
    <property type="evidence" value="ECO:0007669"/>
    <property type="project" value="TreeGrafter"/>
</dbReference>
<dbReference type="Pfam" id="PF14638">
    <property type="entry name" value="FNIP_C"/>
    <property type="match status" value="1"/>
</dbReference>
<evidence type="ECO:0000259" key="2">
    <source>
        <dbReference type="Pfam" id="PF14637"/>
    </source>
</evidence>
<dbReference type="EMBL" id="CABIJS010000199">
    <property type="protein sequence ID" value="VUZ46024.1"/>
    <property type="molecule type" value="Genomic_DNA"/>
</dbReference>
<evidence type="ECO:0000313" key="5">
    <source>
        <dbReference type="Proteomes" id="UP000321570"/>
    </source>
</evidence>
<evidence type="ECO:0000259" key="3">
    <source>
        <dbReference type="Pfam" id="PF14638"/>
    </source>
</evidence>
<keyword evidence="5" id="KW-1185">Reference proteome</keyword>
<accession>A0A564YHN2</accession>
<feature type="compositionally biased region" description="Low complexity" evidence="1">
    <location>
        <begin position="597"/>
        <end position="628"/>
    </location>
</feature>
<dbReference type="PANTHER" id="PTHR21634">
    <property type="entry name" value="RE13835P"/>
    <property type="match status" value="1"/>
</dbReference>
<evidence type="ECO:0008006" key="6">
    <source>
        <dbReference type="Google" id="ProtNLM"/>
    </source>
</evidence>
<feature type="region of interest" description="Disordered" evidence="1">
    <location>
        <begin position="474"/>
        <end position="499"/>
    </location>
</feature>
<reference evidence="4 5" key="1">
    <citation type="submission" date="2019-07" db="EMBL/GenBank/DDBJ databases">
        <authorList>
            <person name="Jastrzebski P J."/>
            <person name="Paukszto L."/>
            <person name="Jastrzebski P J."/>
        </authorList>
    </citation>
    <scope>NUCLEOTIDE SEQUENCE [LARGE SCALE GENOMIC DNA]</scope>
    <source>
        <strain evidence="4 5">WMS-il1</strain>
    </source>
</reference>
<dbReference type="InterPro" id="IPR028086">
    <property type="entry name" value="FNIP_C_dom"/>
</dbReference>
<feature type="region of interest" description="Disordered" evidence="1">
    <location>
        <begin position="921"/>
        <end position="945"/>
    </location>
</feature>
<evidence type="ECO:0000256" key="1">
    <source>
        <dbReference type="SAM" id="MobiDB-lite"/>
    </source>
</evidence>